<accession>A0A7W3U1P2</accession>
<dbReference type="InterPro" id="IPR011256">
    <property type="entry name" value="Reg_factor_effector_dom_sf"/>
</dbReference>
<sequence>MTRLIEILISLAIVTALFLVVGVLLPSSRHLEESVETNRKLTIVYDTLNSFRRFDDWNALVAHDPAMKLELSGPEAGVGARLDYQSENDDIGSGHWEIVGNEPLKSVSIELDDNPRGANPFRGRGKNQRTSYTLEPTGRSGRNTMITQTYDVDYGWDLLGRYSGLYVTSNMGQDMKIGLGRLTNMLSTVPNHDYSELGGGDAEKAPRVEDRAVQNLLVVSAAVPRENEAVANQMKSNLEWIKKVMDANGLEAAGPLRIITNEFGSDTYSFDTAMPVRKKSGSRASTDAEADEGDEAETTAAVAAPATDAPELGTLKIEGDGNPVELVRTDAARVVAVPYTGHMANLSKIRDSLRAWALTRGYETVDRPYEDWLTGVEQGFALDGEFVVYWQIK</sequence>
<evidence type="ECO:0000313" key="4">
    <source>
        <dbReference type="Proteomes" id="UP000552587"/>
    </source>
</evidence>
<organism evidence="3 4">
    <name type="scientific">Marilutibacter penaei</name>
    <dbReference type="NCBI Taxonomy" id="2759900"/>
    <lineage>
        <taxon>Bacteria</taxon>
        <taxon>Pseudomonadati</taxon>
        <taxon>Pseudomonadota</taxon>
        <taxon>Gammaproteobacteria</taxon>
        <taxon>Lysobacterales</taxon>
        <taxon>Lysobacteraceae</taxon>
        <taxon>Marilutibacter</taxon>
    </lineage>
</organism>
<evidence type="ECO:0000313" key="3">
    <source>
        <dbReference type="EMBL" id="MBB1087338.1"/>
    </source>
</evidence>
<dbReference type="AlphaFoldDB" id="A0A7W3U1P2"/>
<feature type="region of interest" description="Disordered" evidence="1">
    <location>
        <begin position="277"/>
        <end position="300"/>
    </location>
</feature>
<evidence type="ECO:0000256" key="2">
    <source>
        <dbReference type="SAM" id="Phobius"/>
    </source>
</evidence>
<evidence type="ECO:0000256" key="1">
    <source>
        <dbReference type="SAM" id="MobiDB-lite"/>
    </source>
</evidence>
<keyword evidence="4" id="KW-1185">Reference proteome</keyword>
<dbReference type="EMBL" id="JACHTE010000002">
    <property type="protein sequence ID" value="MBB1087338.1"/>
    <property type="molecule type" value="Genomic_DNA"/>
</dbReference>
<feature type="transmembrane region" description="Helical" evidence="2">
    <location>
        <begin position="7"/>
        <end position="25"/>
    </location>
</feature>
<dbReference type="Proteomes" id="UP000552587">
    <property type="component" value="Unassembled WGS sequence"/>
</dbReference>
<dbReference type="RefSeq" id="WP_182668142.1">
    <property type="nucleotide sequence ID" value="NZ_JACHTE010000002.1"/>
</dbReference>
<protein>
    <submittedName>
        <fullName evidence="3">Polyketide cyclase</fullName>
    </submittedName>
</protein>
<keyword evidence="2" id="KW-0472">Membrane</keyword>
<reference evidence="3 4" key="1">
    <citation type="submission" date="2020-07" db="EMBL/GenBank/DDBJ databases">
        <authorList>
            <person name="Xu S."/>
            <person name="Li A."/>
        </authorList>
    </citation>
    <scope>NUCLEOTIDE SEQUENCE [LARGE SCALE GENOMIC DNA]</scope>
    <source>
        <strain evidence="3 4">SG-8</strain>
    </source>
</reference>
<dbReference type="Gene3D" id="3.30.530.20">
    <property type="match status" value="1"/>
</dbReference>
<feature type="compositionally biased region" description="Acidic residues" evidence="1">
    <location>
        <begin position="288"/>
        <end position="297"/>
    </location>
</feature>
<feature type="region of interest" description="Disordered" evidence="1">
    <location>
        <begin position="116"/>
        <end position="140"/>
    </location>
</feature>
<dbReference type="InterPro" id="IPR023393">
    <property type="entry name" value="START-like_dom_sf"/>
</dbReference>
<proteinExistence type="predicted"/>
<feature type="compositionally biased region" description="Polar residues" evidence="1">
    <location>
        <begin position="128"/>
        <end position="140"/>
    </location>
</feature>
<keyword evidence="2" id="KW-1133">Transmembrane helix</keyword>
<name>A0A7W3U1P2_9GAMM</name>
<comment type="caution">
    <text evidence="3">The sequence shown here is derived from an EMBL/GenBank/DDBJ whole genome shotgun (WGS) entry which is preliminary data.</text>
</comment>
<dbReference type="Gene3D" id="3.20.80.10">
    <property type="entry name" value="Regulatory factor, effector binding domain"/>
    <property type="match status" value="1"/>
</dbReference>
<gene>
    <name evidence="3" type="ORF">H4F99_02410</name>
</gene>
<keyword evidence="2" id="KW-0812">Transmembrane</keyword>
<dbReference type="SUPFAM" id="SSF55961">
    <property type="entry name" value="Bet v1-like"/>
    <property type="match status" value="1"/>
</dbReference>